<sequence>MKFIPVFFMALGLFIITSITISWPTSFLIIFEILFGIFALIFPFLGNKNTVLELSTDGEKVTLRGEEAEEIIDDITENLWNKRFLTSKNRKIKFVSDLIFGLLTGPILLLDAFDIYNFNFGYKDIFFVIVGAWLISYGITKILKR</sequence>
<dbReference type="KEGG" id="mpz:Marpi_0996"/>
<reference evidence="3" key="2">
    <citation type="submission" date="2012-01" db="EMBL/GenBank/DDBJ databases">
        <title>Complete sequence of chromosome of Marinitoga piezophila KA3.</title>
        <authorList>
            <person name="Lucas S."/>
            <person name="Han J."/>
            <person name="Lapidus A."/>
            <person name="Cheng J.-F."/>
            <person name="Goodwin L."/>
            <person name="Pitluck S."/>
            <person name="Peters L."/>
            <person name="Mikhailova N."/>
            <person name="Teshima H."/>
            <person name="Detter J.C."/>
            <person name="Han C."/>
            <person name="Tapia R."/>
            <person name="Land M."/>
            <person name="Hauser L."/>
            <person name="Kyrpides N."/>
            <person name="Ivanova N."/>
            <person name="Pagani I."/>
            <person name="Jebbar M."/>
            <person name="Vannier P."/>
            <person name="Oger P."/>
            <person name="Cario A."/>
            <person name="Bartlett D."/>
            <person name="Noll K.M."/>
            <person name="Woyke T."/>
        </authorList>
    </citation>
    <scope>NUCLEOTIDE SEQUENCE [LARGE SCALE GENOMIC DNA]</scope>
    <source>
        <strain evidence="3">DSM 14283 / JCM 11233 / KA3</strain>
    </source>
</reference>
<name>H2J7R7_MARPK</name>
<protein>
    <submittedName>
        <fullName evidence="2">Uncharacterized protein</fullName>
    </submittedName>
</protein>
<keyword evidence="3" id="KW-1185">Reference proteome</keyword>
<dbReference type="HOGENOM" id="CLU_1784563_0_0_0"/>
<dbReference type="STRING" id="443254.Marpi_0996"/>
<keyword evidence="1" id="KW-0472">Membrane</keyword>
<dbReference type="EMBL" id="CP003257">
    <property type="protein sequence ID" value="AEX85408.1"/>
    <property type="molecule type" value="Genomic_DNA"/>
</dbReference>
<gene>
    <name evidence="2" type="ordered locus">Marpi_0996</name>
</gene>
<dbReference type="RefSeq" id="WP_014296480.1">
    <property type="nucleotide sequence ID" value="NC_016751.1"/>
</dbReference>
<feature type="transmembrane region" description="Helical" evidence="1">
    <location>
        <begin position="28"/>
        <end position="45"/>
    </location>
</feature>
<evidence type="ECO:0000256" key="1">
    <source>
        <dbReference type="SAM" id="Phobius"/>
    </source>
</evidence>
<dbReference type="AlphaFoldDB" id="H2J7R7"/>
<keyword evidence="1" id="KW-0812">Transmembrane</keyword>
<reference evidence="2 3" key="1">
    <citation type="journal article" date="2012" name="J. Bacteriol.">
        <title>Complete Genome Sequence of the Thermophilic, Piezophilic, Heterotrophic Bacterium Marinitoga piezophila KA3.</title>
        <authorList>
            <person name="Lucas S."/>
            <person name="Han J."/>
            <person name="Lapidus A."/>
            <person name="Cheng J.F."/>
            <person name="Goodwin L.A."/>
            <person name="Pitluck S."/>
            <person name="Peters L."/>
            <person name="Mikhailova N."/>
            <person name="Teshima H."/>
            <person name="Detter J.C."/>
            <person name="Han C."/>
            <person name="Tapia R."/>
            <person name="Land M."/>
            <person name="Hauser L."/>
            <person name="Kyrpides N.C."/>
            <person name="Ivanova N."/>
            <person name="Pagani I."/>
            <person name="Vannier P."/>
            <person name="Oger P."/>
            <person name="Bartlett D.H."/>
            <person name="Noll K.M."/>
            <person name="Woyke T."/>
            <person name="Jebbar M."/>
        </authorList>
    </citation>
    <scope>NUCLEOTIDE SEQUENCE [LARGE SCALE GENOMIC DNA]</scope>
    <source>
        <strain evidence="3">DSM 14283 / JCM 11233 / KA3</strain>
    </source>
</reference>
<keyword evidence="1" id="KW-1133">Transmembrane helix</keyword>
<feature type="transmembrane region" description="Helical" evidence="1">
    <location>
        <begin position="92"/>
        <end position="113"/>
    </location>
</feature>
<proteinExistence type="predicted"/>
<evidence type="ECO:0000313" key="3">
    <source>
        <dbReference type="Proteomes" id="UP000007161"/>
    </source>
</evidence>
<feature type="transmembrane region" description="Helical" evidence="1">
    <location>
        <begin position="125"/>
        <end position="143"/>
    </location>
</feature>
<accession>H2J7R7</accession>
<evidence type="ECO:0000313" key="2">
    <source>
        <dbReference type="EMBL" id="AEX85408.1"/>
    </source>
</evidence>
<organism evidence="2 3">
    <name type="scientific">Marinitoga piezophila (strain DSM 14283 / JCM 11233 / KA3)</name>
    <dbReference type="NCBI Taxonomy" id="443254"/>
    <lineage>
        <taxon>Bacteria</taxon>
        <taxon>Thermotogati</taxon>
        <taxon>Thermotogota</taxon>
        <taxon>Thermotogae</taxon>
        <taxon>Petrotogales</taxon>
        <taxon>Petrotogaceae</taxon>
        <taxon>Marinitoga</taxon>
    </lineage>
</organism>
<dbReference type="Proteomes" id="UP000007161">
    <property type="component" value="Chromosome"/>
</dbReference>